<dbReference type="PANTHER" id="PTHR22601">
    <property type="entry name" value="ISP4 LIKE PROTEIN"/>
    <property type="match status" value="1"/>
</dbReference>
<evidence type="ECO:0000313" key="10">
    <source>
        <dbReference type="EMBL" id="CEP22694.1"/>
    </source>
</evidence>
<dbReference type="GO" id="GO:0016020">
    <property type="term" value="C:membrane"/>
    <property type="evidence" value="ECO:0007669"/>
    <property type="project" value="UniProtKB-SubCell"/>
</dbReference>
<keyword evidence="4 9" id="KW-0812">Transmembrane</keyword>
<evidence type="ECO:0000256" key="8">
    <source>
        <dbReference type="ARBA" id="ARBA00023136"/>
    </source>
</evidence>
<feature type="transmembrane region" description="Helical" evidence="9">
    <location>
        <begin position="609"/>
        <end position="631"/>
    </location>
</feature>
<feature type="transmembrane region" description="Helical" evidence="9">
    <location>
        <begin position="637"/>
        <end position="661"/>
    </location>
</feature>
<evidence type="ECO:0000256" key="1">
    <source>
        <dbReference type="ARBA" id="ARBA00004141"/>
    </source>
</evidence>
<dbReference type="NCBIfam" id="TIGR00728">
    <property type="entry name" value="OPT_sfam"/>
    <property type="match status" value="1"/>
</dbReference>
<feature type="transmembrane region" description="Helical" evidence="9">
    <location>
        <begin position="294"/>
        <end position="315"/>
    </location>
</feature>
<feature type="transmembrane region" description="Helical" evidence="9">
    <location>
        <begin position="842"/>
        <end position="863"/>
    </location>
</feature>
<sequence length="912" mass="104070">MSYELRGISKKENNFNDDTIQEKSIGTHETIVLSGSGSAIDGTEKDSDPTFGERIWDENRVHEYYTGLSHEDLNMLLEKCGHGYSTTDDEQLNDEMKYVLDKIIKMTDERALDIFKETVSEHEHDVNFPAEDWGFINDCSNGLLSMDDPKVNFRAKLTATLFHYHSIYPEVRSVTDIFDDDEPCETVRSYTIAIIWVIIASGINEFFSHRMPSIKLSSAVISVLMYPCGKAWEYVMPNVMVPWFGGKIPLNPGPYSYKEQMFATILSGVSGTSVYVSFNIVTQRKFFKNDWVDFGFQFLLTMSTQFMGLSFAGILRKFCIYPARAVWPTLLPTLALNRALLKLERKEVIHGWKISRYNFFWITFAGMFCYFWLPNYVFGALSTFNWMTWIAPNNFNLAVVTGSISGLGLNPVPTFDWNVVSMLVNPLATPWLTIWNMYLGAFLGFFIIIGVYYSNYSWTAYLPINSNGIFTNTGERFDVTEIITDGLLDIEKYQRYSPPFYTAANIVLYGSFFAVYPLSFFYNTYKEWYTIRKAIVMSIVGFKESIQNFSFTTFVRADSYTFRKFNDPTTRMMRKYKEVPDWFYLVILVIAFVLSIITVEIYKESKTPVWGIIFVLAINFLFLIPFSILFATTGVQFGLNVLVELIIGYALHGNGIALMTLKAFGYNIDGQADNFVSSMKIGHYSRIAPRAIFRAQLIGTFIQAFVFLGVVNWSMSNIQDFCEPHQSAKFTCPSERTYYSAAVFWGTIGPKIVFSGLYPTMQYAFLMGFGIALIFIALRRWGGGTSWYRYVGKLEPTVILSGILSTYAPYNLTYLTGALYFGFIFMKLIRIRYVAWFEKYDYVLSAALTAGVAFSAIIIFFAVQYHPKDINWWGNTVIGTGVDGGVGQVALYDISDTERGYFGPEMGHYPTA</sequence>
<proteinExistence type="inferred from homology"/>
<evidence type="ECO:0000256" key="3">
    <source>
        <dbReference type="ARBA" id="ARBA00022448"/>
    </source>
</evidence>
<keyword evidence="7 9" id="KW-1133">Transmembrane helix</keyword>
<dbReference type="EMBL" id="CDQK01000003">
    <property type="protein sequence ID" value="CEP22694.1"/>
    <property type="molecule type" value="Genomic_DNA"/>
</dbReference>
<feature type="transmembrane region" description="Helical" evidence="9">
    <location>
        <begin position="814"/>
        <end position="830"/>
    </location>
</feature>
<accession>A0A0H5CDM9</accession>
<feature type="transmembrane region" description="Helical" evidence="9">
    <location>
        <begin position="432"/>
        <end position="453"/>
    </location>
</feature>
<evidence type="ECO:0000256" key="7">
    <source>
        <dbReference type="ARBA" id="ARBA00022989"/>
    </source>
</evidence>
<dbReference type="GO" id="GO:0035673">
    <property type="term" value="F:oligopeptide transmembrane transporter activity"/>
    <property type="evidence" value="ECO:0007669"/>
    <property type="project" value="InterPro"/>
</dbReference>
<dbReference type="AlphaFoldDB" id="A0A0H5CDM9"/>
<feature type="transmembrane region" description="Helical" evidence="9">
    <location>
        <begin position="582"/>
        <end position="602"/>
    </location>
</feature>
<evidence type="ECO:0000256" key="2">
    <source>
        <dbReference type="ARBA" id="ARBA00008807"/>
    </source>
</evidence>
<dbReference type="InterPro" id="IPR004813">
    <property type="entry name" value="OPT"/>
</dbReference>
<evidence type="ECO:0000256" key="5">
    <source>
        <dbReference type="ARBA" id="ARBA00022856"/>
    </source>
</evidence>
<comment type="subcellular location">
    <subcellularLocation>
        <location evidence="1">Membrane</location>
        <topology evidence="1">Multi-pass membrane protein</topology>
    </subcellularLocation>
</comment>
<dbReference type="GO" id="GO:0015031">
    <property type="term" value="P:protein transport"/>
    <property type="evidence" value="ECO:0007669"/>
    <property type="project" value="UniProtKB-KW"/>
</dbReference>
<reference evidence="11" key="1">
    <citation type="journal article" date="2015" name="J. Biotechnol.">
        <title>The structure of the Cyberlindnera jadinii genome and its relation to Candida utilis analyzed by the occurrence of single nucleotide polymorphisms.</title>
        <authorList>
            <person name="Rupp O."/>
            <person name="Brinkrolf K."/>
            <person name="Buerth C."/>
            <person name="Kunigo M."/>
            <person name="Schneider J."/>
            <person name="Jaenicke S."/>
            <person name="Goesmann A."/>
            <person name="Puehler A."/>
            <person name="Jaeger K.-E."/>
            <person name="Ernst J.F."/>
        </authorList>
    </citation>
    <scope>NUCLEOTIDE SEQUENCE [LARGE SCALE GENOMIC DNA]</scope>
    <source>
        <strain evidence="11">ATCC 18201 / CBS 1600 / BCRC 20928 / JCM 3617 / NBRC 0987 / NRRL Y-1542</strain>
    </source>
</reference>
<dbReference type="NCBIfam" id="TIGR00727">
    <property type="entry name" value="ISP4_OPT"/>
    <property type="match status" value="1"/>
</dbReference>
<protein>
    <submittedName>
        <fullName evidence="10">OPT6 protein</fullName>
    </submittedName>
</protein>
<feature type="transmembrane region" description="Helical" evidence="9">
    <location>
        <begin position="261"/>
        <end position="282"/>
    </location>
</feature>
<feature type="transmembrane region" description="Helical" evidence="9">
    <location>
        <begin position="760"/>
        <end position="778"/>
    </location>
</feature>
<comment type="similarity">
    <text evidence="2">Belongs to the oligopeptide OPT transporter family.</text>
</comment>
<keyword evidence="6" id="KW-0653">Protein transport</keyword>
<name>A0A0H5CDM9_CYBJN</name>
<evidence type="ECO:0000256" key="4">
    <source>
        <dbReference type="ARBA" id="ARBA00022692"/>
    </source>
</evidence>
<gene>
    <name evidence="10" type="primary">OPT6</name>
    <name evidence="10" type="ORF">BN1211_3099</name>
</gene>
<dbReference type="InterPro" id="IPR004648">
    <property type="entry name" value="Oligpept_transpt"/>
</dbReference>
<dbReference type="Proteomes" id="UP000038830">
    <property type="component" value="Unassembled WGS sequence"/>
</dbReference>
<dbReference type="Pfam" id="PF03169">
    <property type="entry name" value="OPT"/>
    <property type="match status" value="1"/>
</dbReference>
<evidence type="ECO:0000313" key="11">
    <source>
        <dbReference type="Proteomes" id="UP000038830"/>
    </source>
</evidence>
<feature type="transmembrane region" description="Helical" evidence="9">
    <location>
        <begin position="500"/>
        <end position="522"/>
    </location>
</feature>
<keyword evidence="5" id="KW-0571">Peptide transport</keyword>
<keyword evidence="8 9" id="KW-0472">Membrane</keyword>
<feature type="transmembrane region" description="Helical" evidence="9">
    <location>
        <begin position="691"/>
        <end position="711"/>
    </location>
</feature>
<keyword evidence="3" id="KW-0813">Transport</keyword>
<organism evidence="10 11">
    <name type="scientific">Cyberlindnera jadinii (strain ATCC 18201 / CBS 1600 / BCRC 20928 / JCM 3617 / NBRC 0987 / NRRL Y-1542)</name>
    <name type="common">Torula yeast</name>
    <name type="synonym">Candida utilis</name>
    <dbReference type="NCBI Taxonomy" id="983966"/>
    <lineage>
        <taxon>Eukaryota</taxon>
        <taxon>Fungi</taxon>
        <taxon>Dikarya</taxon>
        <taxon>Ascomycota</taxon>
        <taxon>Saccharomycotina</taxon>
        <taxon>Saccharomycetes</taxon>
        <taxon>Phaffomycetales</taxon>
        <taxon>Phaffomycetaceae</taxon>
        <taxon>Cyberlindnera</taxon>
    </lineage>
</organism>
<feature type="transmembrane region" description="Helical" evidence="9">
    <location>
        <begin position="359"/>
        <end position="378"/>
    </location>
</feature>
<evidence type="ECO:0000256" key="6">
    <source>
        <dbReference type="ARBA" id="ARBA00022927"/>
    </source>
</evidence>
<evidence type="ECO:0000256" key="9">
    <source>
        <dbReference type="SAM" id="Phobius"/>
    </source>
</evidence>